<feature type="domain" description="FMN-binding" evidence="7">
    <location>
        <begin position="421"/>
        <end position="494"/>
    </location>
</feature>
<gene>
    <name evidence="8" type="ordered locus">FMG_1579</name>
</gene>
<evidence type="ECO:0000256" key="5">
    <source>
        <dbReference type="ARBA" id="ARBA00022982"/>
    </source>
</evidence>
<feature type="compositionally biased region" description="Polar residues" evidence="6">
    <location>
        <begin position="753"/>
        <end position="762"/>
    </location>
</feature>
<dbReference type="SMART" id="SM00900">
    <property type="entry name" value="FMN_bind"/>
    <property type="match status" value="7"/>
</dbReference>
<feature type="region of interest" description="Disordered" evidence="6">
    <location>
        <begin position="1184"/>
        <end position="1210"/>
    </location>
</feature>
<dbReference type="GO" id="GO:0009055">
    <property type="term" value="F:electron transfer activity"/>
    <property type="evidence" value="ECO:0007669"/>
    <property type="project" value="InterPro"/>
</dbReference>
<name>B0S3Q7_FINM2</name>
<keyword evidence="2" id="KW-0597">Phosphoprotein</keyword>
<sequence length="1941" mass="213600">MEREKLKKWLSFTLATLVTVAMAFSIISYNKKHKINYATNNKTQIASGSNVEGLKDGEYEGNSQGYGGDFKVKIKIKDGELSAINVVTNNETPEYYEKASVIIAQILEKGNTDVDSISGATISSEAIKNAVRDALHKAGSKKETPKLAEKTQKHSTPNVATKGLKDGVYEASSNGYGGRLAVRVTVKNGKLTNIDVISNNETPSYFNRASSVIDRILSTGSVNVDSVAGATISSNAIKQAVSKALAQAGSKEKAKISKVNPNAKSGKKSIRNLVGKISVGSKQIKDGQYIGAAQGFNGPIKVRVTVKEGSIAKIEILSHHDDNPYFQRASRVISKILGKPGKAVDTVSQATYSSRGIINAVNNALSKAGVLPNASKGKKAENPRQNNKKPQNKPGNNNTNSSGKINNAKLKDGQFTGVAQGFNGPITVRVTISNGSITNVEILSHSDDAPYFARAMAVVSRILGKPGKTVDTVSQATYSSRGIINAVNNALSKAGAAPNISKGKKAENPGQNNQNPQNNPGNNSNTNSSGRINDAKLKDGQFTGIAQGFNGPITVRVTVSNGSITNVEILSHSDDGPYFARAMAVVSRILGKPGKTVDTVSTATYSSRGIINAVNNALSKAGVAPNISNENKPENPRQNNKEEGKENNKKPQNNPEDNSKPNSSGKINDAKIKDGQFTGIAQGFSGPITVRVTITNGLISGVEIVSHSDDAPYFAKAMAVISRILGKPGKTVDTVSTATYSSRGIINAVNNALSKAKSSPNESDQKPENKPEKENPDKKNPEKENPDNNDKDTDKNGTPKIDEALKKYYNDNPLRDGEYTGWGVGYINTRKTKTYIKVKNGEIIDIKVGKESEYGDDMGPFRKKAEKVLAFLKGKQGRLNLAKMGLYREYFEQIRNSRDPKSKVEQLFGKKYGVLLNGLSGNNIKTESDLTLLSRAVKAYMSDKYNSKEMFDSISGATVSASGIAQSTREATEKSSNDYKNNSDVKEIAIISPKNKTIKVNKNDAADFSEMEIIVTKKDGSAEKVSWKDFQSKGISITDDKGNMISKDLSKYSDTNLIKARVVHKKSLSYDEFRILIGNYSKDYIVGLEYSADGINWYRLENASKDSENTNNISDRQIIDAPKSFEFAKVRIRAVSKNNKRYEYTTTNTAFDNGQAKYHLVAKDNPNLPSVIFVTFKLSGNESDKKRVEDKEKENEHKEKEKPRGKEEIEVGPKEIDTSLMESSGQKWIEGQEIRPATVTSLLKGANILPEIEGLPRGLSFDGKTISGTPQVSSEGWPEDNRGFKTFKLKFKAEKGDKILVRTIEYWLYRDKDRDGISDDEEKDHGEKFTPRRANGKPIIVNGKAPSLEEYKSRFSNIPKDGSVEVSFKNQPDYSKVSEVPQKVVLQFKAKNAKDVGEAFVMVVVKKAAENEKPQGKQEIEVDKNVIDTSLMESSGQKWIEGQAIRPATVTSLLDDAKILPEIEGLPQGLSFDGKTITGTPERSDEGWPADGSGFKTFKLKFKAQKGDKILVRTIEYWLYRDKDRDGISDDEDTDNGEKFTATFSNRQPIIVEGKAPSLEDYKAKFSNIPKDGSVEVSVKKEPDFSKVSEAPQRVVLQFKSKYSNKVGEAYLMVIVRKAVKKEIEVNQTVIDTSLMDSNGQKWIEGKPIRPATVKSLLQGAKILPEIEGLPQGLSFDGTTITGTPQVSPQDWPNDNSGFKTITLKLKAEKDGKILVRTLTYWVYRDKDHDGISDDEDGDNGEKFTPQRNGVQPIIVNGTRPTIEDFKKKFSNIPEDGSVEVTIEKEPDYTKKSETQQKVILIFRVKSTNQITKSFVFVKIVKPVVDDKKQEKENPEKKNPEKKNLEKKNPEKKNLEKENPKKENSEKQPDKNTIDKKSEKSQPKNEKTTTKTPNSDQSNRVELKSVEKTNGKTNGKTDSNIDTKKQDEKQKNLENLKEEIR</sequence>
<evidence type="ECO:0000313" key="9">
    <source>
        <dbReference type="Proteomes" id="UP000001319"/>
    </source>
</evidence>
<feature type="region of interest" description="Disordered" evidence="6">
    <location>
        <begin position="1315"/>
        <end position="1340"/>
    </location>
</feature>
<feature type="compositionally biased region" description="Basic and acidic residues" evidence="6">
    <location>
        <begin position="138"/>
        <end position="152"/>
    </location>
</feature>
<feature type="compositionally biased region" description="Low complexity" evidence="6">
    <location>
        <begin position="392"/>
        <end position="407"/>
    </location>
</feature>
<dbReference type="KEGG" id="fma:FMG_1579"/>
<dbReference type="GO" id="GO:0005886">
    <property type="term" value="C:plasma membrane"/>
    <property type="evidence" value="ECO:0007669"/>
    <property type="project" value="InterPro"/>
</dbReference>
<dbReference type="GO" id="GO:0022900">
    <property type="term" value="P:electron transport chain"/>
    <property type="evidence" value="ECO:0007669"/>
    <property type="project" value="InterPro"/>
</dbReference>
<keyword evidence="9" id="KW-1185">Reference proteome</keyword>
<organism evidence="8 9">
    <name type="scientific">Finegoldia magna (strain ATCC 29328 / DSM 20472 / WAL 2508)</name>
    <name type="common">Peptostreptococcus magnus</name>
    <dbReference type="NCBI Taxonomy" id="334413"/>
    <lineage>
        <taxon>Bacteria</taxon>
        <taxon>Bacillati</taxon>
        <taxon>Bacillota</taxon>
        <taxon>Tissierellia</taxon>
        <taxon>Tissierellales</taxon>
        <taxon>Peptoniphilaceae</taxon>
        <taxon>Finegoldia</taxon>
    </lineage>
</organism>
<keyword evidence="3" id="KW-0285">Flavoprotein</keyword>
<feature type="domain" description="FMN-binding" evidence="7">
    <location>
        <begin position="295"/>
        <end position="368"/>
    </location>
</feature>
<evidence type="ECO:0000259" key="7">
    <source>
        <dbReference type="SMART" id="SM00900"/>
    </source>
</evidence>
<feature type="compositionally biased region" description="Basic and acidic residues" evidence="6">
    <location>
        <begin position="1315"/>
        <end position="1330"/>
    </location>
</feature>
<feature type="region of interest" description="Disordered" evidence="6">
    <location>
        <begin position="753"/>
        <end position="799"/>
    </location>
</feature>
<dbReference type="EMBL" id="AP008971">
    <property type="protein sequence ID" value="BAG08997.1"/>
    <property type="molecule type" value="Genomic_DNA"/>
</dbReference>
<dbReference type="Proteomes" id="UP000001319">
    <property type="component" value="Chromosome"/>
</dbReference>
<evidence type="ECO:0000256" key="1">
    <source>
        <dbReference type="ARBA" id="ARBA00022448"/>
    </source>
</evidence>
<dbReference type="RefSeq" id="WP_012291204.1">
    <property type="nucleotide sequence ID" value="NC_010376.1"/>
</dbReference>
<proteinExistence type="predicted"/>
<dbReference type="InterPro" id="IPR007329">
    <property type="entry name" value="FMN-bd"/>
</dbReference>
<evidence type="ECO:0000256" key="6">
    <source>
        <dbReference type="SAM" id="MobiDB-lite"/>
    </source>
</evidence>
<feature type="domain" description="FMN-binding" evidence="7">
    <location>
        <begin position="175"/>
        <end position="248"/>
    </location>
</feature>
<feature type="domain" description="FMN-binding" evidence="7">
    <location>
        <begin position="825"/>
        <end position="975"/>
    </location>
</feature>
<dbReference type="Pfam" id="PF04205">
    <property type="entry name" value="FMN_bind"/>
    <property type="match status" value="6"/>
</dbReference>
<feature type="compositionally biased region" description="Basic and acidic residues" evidence="6">
    <location>
        <begin position="1919"/>
        <end position="1941"/>
    </location>
</feature>
<feature type="domain" description="FMN-binding" evidence="7">
    <location>
        <begin position="683"/>
        <end position="756"/>
    </location>
</feature>
<feature type="compositionally biased region" description="Low complexity" evidence="6">
    <location>
        <begin position="508"/>
        <end position="530"/>
    </location>
</feature>
<accession>B0S3Q7</accession>
<feature type="region of interest" description="Disordered" evidence="6">
    <location>
        <begin position="373"/>
        <end position="408"/>
    </location>
</feature>
<dbReference type="GO" id="GO:0010181">
    <property type="term" value="F:FMN binding"/>
    <property type="evidence" value="ECO:0007669"/>
    <property type="project" value="InterPro"/>
</dbReference>
<evidence type="ECO:0000256" key="4">
    <source>
        <dbReference type="ARBA" id="ARBA00022643"/>
    </source>
</evidence>
<dbReference type="eggNOG" id="COG3976">
    <property type="taxonomic scope" value="Bacteria"/>
</dbReference>
<dbReference type="PANTHER" id="PTHR36118:SF1">
    <property type="entry name" value="ION-TRANSLOCATING OXIDOREDUCTASE COMPLEX SUBUNIT G"/>
    <property type="match status" value="1"/>
</dbReference>
<evidence type="ECO:0000256" key="3">
    <source>
        <dbReference type="ARBA" id="ARBA00022630"/>
    </source>
</evidence>
<feature type="region of interest" description="Disordered" evidence="6">
    <location>
        <begin position="138"/>
        <end position="161"/>
    </location>
</feature>
<feature type="compositionally biased region" description="Basic and acidic residues" evidence="6">
    <location>
        <begin position="1899"/>
        <end position="1910"/>
    </location>
</feature>
<feature type="region of interest" description="Disordered" evidence="6">
    <location>
        <begin position="499"/>
        <end position="535"/>
    </location>
</feature>
<feature type="compositionally biased region" description="Basic and acidic residues" evidence="6">
    <location>
        <begin position="631"/>
        <end position="649"/>
    </location>
</feature>
<feature type="region of interest" description="Disordered" evidence="6">
    <location>
        <begin position="623"/>
        <end position="670"/>
    </location>
</feature>
<feature type="region of interest" description="Disordered" evidence="6">
    <location>
        <begin position="1730"/>
        <end position="1749"/>
    </location>
</feature>
<dbReference type="STRING" id="334413.FMG_1579"/>
<reference evidence="8 9" key="1">
    <citation type="journal article" date="2008" name="DNA Res.">
        <title>Complete genome sequence of Finegoldia magna, an anaerobic opportunistic pathogen.</title>
        <authorList>
            <person name="Goto T."/>
            <person name="Yamashita A."/>
            <person name="Hirakawa H."/>
            <person name="Matsutani M."/>
            <person name="Todo K."/>
            <person name="Ohshima K."/>
            <person name="Toh H."/>
            <person name="Miyamoto K."/>
            <person name="Kuhara S."/>
            <person name="Hattori M."/>
            <person name="Shimizu T."/>
            <person name="Akimoto S."/>
        </authorList>
    </citation>
    <scope>NUCLEOTIDE SEQUENCE [LARGE SCALE GENOMIC DNA]</scope>
    <source>
        <strain evidence="9">ATCC 29328 / DSM 20472 / WAL 2508</strain>
    </source>
</reference>
<dbReference type="InterPro" id="IPR010209">
    <property type="entry name" value="Ion_transpt_RnfG/RsxG"/>
</dbReference>
<feature type="compositionally biased region" description="Basic and acidic residues" evidence="6">
    <location>
        <begin position="763"/>
        <end position="799"/>
    </location>
</feature>
<keyword evidence="5" id="KW-0249">Electron transport</keyword>
<keyword evidence="1" id="KW-0813">Transport</keyword>
<dbReference type="PANTHER" id="PTHR36118">
    <property type="entry name" value="ION-TRANSLOCATING OXIDOREDUCTASE COMPLEX SUBUNIT G"/>
    <property type="match status" value="1"/>
</dbReference>
<keyword evidence="4" id="KW-0288">FMN</keyword>
<dbReference type="HOGENOM" id="CLU_234974_0_0_9"/>
<dbReference type="Gene3D" id="3.90.1010.20">
    <property type="match status" value="6"/>
</dbReference>
<feature type="domain" description="FMN-binding" evidence="7">
    <location>
        <begin position="65"/>
        <end position="138"/>
    </location>
</feature>
<evidence type="ECO:0000256" key="2">
    <source>
        <dbReference type="ARBA" id="ARBA00022553"/>
    </source>
</evidence>
<protein>
    <recommendedName>
        <fullName evidence="7">FMN-binding domain-containing protein</fullName>
    </recommendedName>
</protein>
<feature type="region of interest" description="Disordered" evidence="6">
    <location>
        <begin position="1827"/>
        <end position="1941"/>
    </location>
</feature>
<feature type="compositionally biased region" description="Basic and acidic residues" evidence="6">
    <location>
        <begin position="1827"/>
        <end position="1889"/>
    </location>
</feature>
<evidence type="ECO:0000313" key="8">
    <source>
        <dbReference type="EMBL" id="BAG08997.1"/>
    </source>
</evidence>
<feature type="domain" description="FMN-binding" evidence="7">
    <location>
        <begin position="548"/>
        <end position="621"/>
    </location>
</feature>